<comment type="caution">
    <text evidence="1">The sequence shown here is derived from an EMBL/GenBank/DDBJ whole genome shotgun (WGS) entry which is preliminary data.</text>
</comment>
<sequence>MNLDKYPKTKKLIKDVNLEDQVDRIKWLQLSKEEAAVSLAKTYLVALLSIYCNPFSQKKAASLADQLYFSVGYKLHGFAKAQGNAELNYDSDDLARLYKHISFSGIKYRQQPLK</sequence>
<evidence type="ECO:0000313" key="1">
    <source>
        <dbReference type="EMBL" id="OHX44670.1"/>
    </source>
</evidence>
<name>A0ABX3CND7_9BACI</name>
<organism evidence="1 2">
    <name type="scientific">Cytobacillus oceanisediminis</name>
    <dbReference type="NCBI Taxonomy" id="665099"/>
    <lineage>
        <taxon>Bacteria</taxon>
        <taxon>Bacillati</taxon>
        <taxon>Bacillota</taxon>
        <taxon>Bacilli</taxon>
        <taxon>Bacillales</taxon>
        <taxon>Bacillaceae</taxon>
        <taxon>Cytobacillus</taxon>
    </lineage>
</organism>
<reference evidence="1 2" key="1">
    <citation type="submission" date="2016-07" db="EMBL/GenBank/DDBJ databases">
        <title>Bacillus oceanisediminis whole genome.</title>
        <authorList>
            <person name="Pal Y."/>
            <person name="Verma A."/>
            <person name="Mual P."/>
            <person name="Srinivasan K."/>
        </authorList>
    </citation>
    <scope>NUCLEOTIDE SEQUENCE [LARGE SCALE GENOMIC DNA]</scope>
    <source>
        <strain evidence="1 2">Bhandara28</strain>
    </source>
</reference>
<keyword evidence="2" id="KW-1185">Reference proteome</keyword>
<dbReference type="RefSeq" id="WP_071158530.1">
    <property type="nucleotide sequence ID" value="NZ_MBRJ01000040.1"/>
</dbReference>
<gene>
    <name evidence="1" type="ORF">BBV17_24470</name>
</gene>
<dbReference type="Proteomes" id="UP000180194">
    <property type="component" value="Unassembled WGS sequence"/>
</dbReference>
<proteinExistence type="predicted"/>
<accession>A0ABX3CND7</accession>
<dbReference type="EMBL" id="MBRJ01000040">
    <property type="protein sequence ID" value="OHX44670.1"/>
    <property type="molecule type" value="Genomic_DNA"/>
</dbReference>
<protein>
    <submittedName>
        <fullName evidence="1">Uncharacterized protein</fullName>
    </submittedName>
</protein>
<evidence type="ECO:0000313" key="2">
    <source>
        <dbReference type="Proteomes" id="UP000180194"/>
    </source>
</evidence>